<dbReference type="InterPro" id="IPR002692">
    <property type="entry name" value="S45"/>
</dbReference>
<comment type="cofactor">
    <cofactor evidence="6">
        <name>Ca(2+)</name>
        <dbReference type="ChEBI" id="CHEBI:29108"/>
    </cofactor>
    <text evidence="6">Binds 1 Ca(2+) ion per dimer.</text>
</comment>
<evidence type="ECO:0000313" key="9">
    <source>
        <dbReference type="Proteomes" id="UP000263900"/>
    </source>
</evidence>
<feature type="chain" id="PRO_5017704162" evidence="7">
    <location>
        <begin position="41"/>
        <end position="753"/>
    </location>
</feature>
<keyword evidence="9" id="KW-1185">Reference proteome</keyword>
<feature type="binding site" evidence="6">
    <location>
        <position position="292"/>
    </location>
    <ligand>
        <name>Ca(2+)</name>
        <dbReference type="ChEBI" id="CHEBI:29108"/>
    </ligand>
</feature>
<dbReference type="Proteomes" id="UP000263900">
    <property type="component" value="Chromosome"/>
</dbReference>
<evidence type="ECO:0000256" key="3">
    <source>
        <dbReference type="ARBA" id="ARBA00022801"/>
    </source>
</evidence>
<dbReference type="InterPro" id="IPR043146">
    <property type="entry name" value="Penicillin_amidase_N_B-knob"/>
</dbReference>
<dbReference type="SUPFAM" id="SSF56235">
    <property type="entry name" value="N-terminal nucleophile aminohydrolases (Ntn hydrolases)"/>
    <property type="match status" value="1"/>
</dbReference>
<dbReference type="EMBL" id="CP032157">
    <property type="protein sequence ID" value="AXY76585.1"/>
    <property type="molecule type" value="Genomic_DNA"/>
</dbReference>
<name>A0A3B7MXZ5_9BACT</name>
<dbReference type="Gene3D" id="1.10.439.10">
    <property type="entry name" value="Penicillin Amidohydrolase, domain 1"/>
    <property type="match status" value="1"/>
</dbReference>
<keyword evidence="6" id="KW-0106">Calcium</keyword>
<dbReference type="GO" id="GO:0016811">
    <property type="term" value="F:hydrolase activity, acting on carbon-nitrogen (but not peptide) bonds, in linear amides"/>
    <property type="evidence" value="ECO:0007669"/>
    <property type="project" value="InterPro"/>
</dbReference>
<protein>
    <submittedName>
        <fullName evidence="8">Acylase</fullName>
    </submittedName>
</protein>
<dbReference type="Gene3D" id="2.30.120.10">
    <property type="match status" value="1"/>
</dbReference>
<dbReference type="GO" id="GO:0017000">
    <property type="term" value="P:antibiotic biosynthetic process"/>
    <property type="evidence" value="ECO:0007669"/>
    <property type="project" value="InterPro"/>
</dbReference>
<evidence type="ECO:0000256" key="2">
    <source>
        <dbReference type="ARBA" id="ARBA00022729"/>
    </source>
</evidence>
<dbReference type="InterPro" id="IPR043147">
    <property type="entry name" value="Penicillin_amidase_A-knob"/>
</dbReference>
<evidence type="ECO:0000256" key="1">
    <source>
        <dbReference type="ARBA" id="ARBA00006586"/>
    </source>
</evidence>
<dbReference type="InterPro" id="IPR023343">
    <property type="entry name" value="Penicillin_amidase_dom1"/>
</dbReference>
<dbReference type="PANTHER" id="PTHR34218:SF3">
    <property type="entry name" value="ACYL-HOMOSERINE LACTONE ACYLASE PVDQ"/>
    <property type="match status" value="1"/>
</dbReference>
<dbReference type="PANTHER" id="PTHR34218">
    <property type="entry name" value="PEPTIDASE S45 PENICILLIN AMIDASE"/>
    <property type="match status" value="1"/>
</dbReference>
<dbReference type="InterPro" id="IPR029055">
    <property type="entry name" value="Ntn_hydrolases_N"/>
</dbReference>
<comment type="similarity">
    <text evidence="1">Belongs to the peptidase S45 family.</text>
</comment>
<gene>
    <name evidence="8" type="ORF">D3H65_22425</name>
</gene>
<keyword evidence="3" id="KW-0378">Hydrolase</keyword>
<keyword evidence="6" id="KW-0479">Metal-binding</keyword>
<proteinExistence type="inferred from homology"/>
<accession>A0A3B7MXZ5</accession>
<sequence>MFCLHFKVWHFVSWMPNQVSTHSMKKLFLLLCLLPLQLLAQSTTEQVAAWQQQAQDITIIRDNWGVPHIYGKKDADCAFGIMYAQCEDNYRQLEESFIGPLGRAAELYGEDRLQGDVSIALFECVKKAKADYASASSFIKSLCNGAAAGINYYLYKHPDTVRRLLEHYEPWFFLLPGIDNPSGHGITSAEIRSYNNTMLPGHTPEGEEDNSIEERENGSNAMAIAPSHSASGQAMLLINPHVNFFGNGQRYECHLISEQGLNVSGFAIFGTFYIWSGFNPYSGWTHTNSGVDFTDVYLERFDNAADPSLYRYGNGYRTATIWTDTVRYKTAAGLQSKAVLLRKTHHGPVVAKRDSFLVSMKNLTDPQSSYIEQCWKMCRSKNLRQFKAAMNKRTLGYPNTMYADRDGNTAYWHGNAVPKRSTQFDWRSPVDGSNPATEWQGLHRLKDIIQVINPASGWIQNCNSTPYLAAGSSSPKQGDYPAYMAYDKQTFRAVEAVRLLSATDKISYADFEKLVVSNHLPMMANWLPQILAAYDSMATTSPALKEKLGAVADTLRRWNYRYGLNSQATSIAVMWYLQYDNWNNSQPKQSAADDNATNLQGNELPMSGATAVDLLSKAVEALNKRFDTAFVNWGDINRLQRLQSPSDNFDDNKPSWPVAAVPSPLGSLFAFGNGFTRGQQKFYGARGNTYTAIVSFGPRIQARSIMYFGQSANPSSSHYLDQAPLYAAGKFKDAWFYKEDVLTHAEKTYHPGE</sequence>
<feature type="signal peptide" evidence="7">
    <location>
        <begin position="1"/>
        <end position="40"/>
    </location>
</feature>
<evidence type="ECO:0000313" key="8">
    <source>
        <dbReference type="EMBL" id="AXY76585.1"/>
    </source>
</evidence>
<reference evidence="8 9" key="1">
    <citation type="submission" date="2018-09" db="EMBL/GenBank/DDBJ databases">
        <title>Genome sequencing of strain 6GH32-13.</title>
        <authorList>
            <person name="Weon H.-Y."/>
            <person name="Heo J."/>
            <person name="Kwon S.-W."/>
        </authorList>
    </citation>
    <scope>NUCLEOTIDE SEQUENCE [LARGE SCALE GENOMIC DNA]</scope>
    <source>
        <strain evidence="8 9">5GH32-13</strain>
    </source>
</reference>
<dbReference type="KEGG" id="pseg:D3H65_22425"/>
<dbReference type="Gene3D" id="3.60.20.10">
    <property type="entry name" value="Glutamine Phosphoribosylpyrophosphate, subunit 1, domain 1"/>
    <property type="match status" value="1"/>
</dbReference>
<dbReference type="PIRSF" id="PIRSF001227">
    <property type="entry name" value="Pen_acylase"/>
    <property type="match status" value="1"/>
</dbReference>
<evidence type="ECO:0000256" key="6">
    <source>
        <dbReference type="PIRSR" id="PIRSR001227-2"/>
    </source>
</evidence>
<organism evidence="8 9">
    <name type="scientific">Paraflavitalea soli</name>
    <dbReference type="NCBI Taxonomy" id="2315862"/>
    <lineage>
        <taxon>Bacteria</taxon>
        <taxon>Pseudomonadati</taxon>
        <taxon>Bacteroidota</taxon>
        <taxon>Chitinophagia</taxon>
        <taxon>Chitinophagales</taxon>
        <taxon>Chitinophagaceae</taxon>
        <taxon>Paraflavitalea</taxon>
    </lineage>
</organism>
<evidence type="ECO:0000256" key="4">
    <source>
        <dbReference type="ARBA" id="ARBA00023145"/>
    </source>
</evidence>
<dbReference type="Pfam" id="PF01804">
    <property type="entry name" value="Penicil_amidase"/>
    <property type="match status" value="1"/>
</dbReference>
<keyword evidence="2 7" id="KW-0732">Signal</keyword>
<dbReference type="OrthoDB" id="9759796at2"/>
<dbReference type="Gene3D" id="1.10.1400.10">
    <property type="match status" value="1"/>
</dbReference>
<dbReference type="InterPro" id="IPR014395">
    <property type="entry name" value="Pen/GL7ACA/AHL_acylase"/>
</dbReference>
<evidence type="ECO:0000256" key="7">
    <source>
        <dbReference type="SAM" id="SignalP"/>
    </source>
</evidence>
<feature type="binding site" evidence="6">
    <location>
        <position position="295"/>
    </location>
    <ligand>
        <name>Ca(2+)</name>
        <dbReference type="ChEBI" id="CHEBI:29108"/>
    </ligand>
</feature>
<dbReference type="AlphaFoldDB" id="A0A3B7MXZ5"/>
<dbReference type="GO" id="GO:0046872">
    <property type="term" value="F:metal ion binding"/>
    <property type="evidence" value="ECO:0007669"/>
    <property type="project" value="UniProtKB-KW"/>
</dbReference>
<evidence type="ECO:0000256" key="5">
    <source>
        <dbReference type="PIRSR" id="PIRSR001227-1"/>
    </source>
</evidence>
<keyword evidence="4" id="KW-0865">Zymogen</keyword>
<feature type="active site" description="Nucleophile" evidence="5">
    <location>
        <position position="219"/>
    </location>
</feature>